<name>A0A382M0L9_9ZZZZ</name>
<proteinExistence type="predicted"/>
<dbReference type="EMBL" id="UINC01089527">
    <property type="protein sequence ID" value="SVC40701.1"/>
    <property type="molecule type" value="Genomic_DNA"/>
</dbReference>
<evidence type="ECO:0000256" key="1">
    <source>
        <dbReference type="SAM" id="MobiDB-lite"/>
    </source>
</evidence>
<feature type="region of interest" description="Disordered" evidence="1">
    <location>
        <begin position="53"/>
        <end position="79"/>
    </location>
</feature>
<reference evidence="2" key="1">
    <citation type="submission" date="2018-05" db="EMBL/GenBank/DDBJ databases">
        <authorList>
            <person name="Lanie J.A."/>
            <person name="Ng W.-L."/>
            <person name="Kazmierczak K.M."/>
            <person name="Andrzejewski T.M."/>
            <person name="Davidsen T.M."/>
            <person name="Wayne K.J."/>
            <person name="Tettelin H."/>
            <person name="Glass J.I."/>
            <person name="Rusch D."/>
            <person name="Podicherti R."/>
            <person name="Tsui H.-C.T."/>
            <person name="Winkler M.E."/>
        </authorList>
    </citation>
    <scope>NUCLEOTIDE SEQUENCE</scope>
</reference>
<evidence type="ECO:0000313" key="2">
    <source>
        <dbReference type="EMBL" id="SVC40701.1"/>
    </source>
</evidence>
<gene>
    <name evidence="2" type="ORF">METZ01_LOCUS293555</name>
</gene>
<protein>
    <submittedName>
        <fullName evidence="2">Uncharacterized protein</fullName>
    </submittedName>
</protein>
<organism evidence="2">
    <name type="scientific">marine metagenome</name>
    <dbReference type="NCBI Taxonomy" id="408172"/>
    <lineage>
        <taxon>unclassified sequences</taxon>
        <taxon>metagenomes</taxon>
        <taxon>ecological metagenomes</taxon>
    </lineage>
</organism>
<dbReference type="AlphaFoldDB" id="A0A382M0L9"/>
<accession>A0A382M0L9</accession>
<sequence>MGSLLPRSRSLGQRHIWLSSLMSTDFVALSETTVLTSWCQSIKRRFVPSTIGARRQGSATHRRLPLVGPQGRHPNAGLL</sequence>